<dbReference type="Proteomes" id="UP000186698">
    <property type="component" value="Chromosome 8L"/>
</dbReference>
<evidence type="ECO:0000313" key="13">
    <source>
        <dbReference type="Xenbase" id="XB-GENE-6079253"/>
    </source>
</evidence>
<evidence type="ECO:0000313" key="11">
    <source>
        <dbReference type="Proteomes" id="UP000186698"/>
    </source>
</evidence>
<comment type="cofactor">
    <cofactor evidence="9">
        <name>Ca(2+)</name>
        <dbReference type="ChEBI" id="CHEBI:29108"/>
    </cofactor>
    <text evidence="9">Binds 2 calcium ions per subunit.</text>
</comment>
<dbReference type="PANTHER" id="PTHR45869:SF10">
    <property type="entry name" value="MGC108147 PROTEIN PRECURSOR"/>
    <property type="match status" value="1"/>
</dbReference>
<evidence type="ECO:0000256" key="2">
    <source>
        <dbReference type="ARBA" id="ARBA00022525"/>
    </source>
</evidence>
<comment type="similarity">
    <text evidence="7 9">Belongs to the pentraxin family.</text>
</comment>
<evidence type="ECO:0000256" key="9">
    <source>
        <dbReference type="RuleBase" id="RU362112"/>
    </source>
</evidence>
<dbReference type="AlphaFoldDB" id="A0A8J0T996"/>
<evidence type="ECO:0000256" key="6">
    <source>
        <dbReference type="ARBA" id="ARBA00023157"/>
    </source>
</evidence>
<evidence type="ECO:0000256" key="4">
    <source>
        <dbReference type="ARBA" id="ARBA00022729"/>
    </source>
</evidence>
<dbReference type="FunFam" id="2.60.120.200:FF:000070">
    <property type="entry name" value="Serum amyloid P-component"/>
    <property type="match status" value="1"/>
</dbReference>
<dbReference type="PROSITE" id="PS51828">
    <property type="entry name" value="PTX_2"/>
    <property type="match status" value="1"/>
</dbReference>
<organism evidence="11 12">
    <name type="scientific">Xenopus laevis</name>
    <name type="common">African clawed frog</name>
    <dbReference type="NCBI Taxonomy" id="8355"/>
    <lineage>
        <taxon>Eukaryota</taxon>
        <taxon>Metazoa</taxon>
        <taxon>Chordata</taxon>
        <taxon>Craniata</taxon>
        <taxon>Vertebrata</taxon>
        <taxon>Euteleostomi</taxon>
        <taxon>Amphibia</taxon>
        <taxon>Batrachia</taxon>
        <taxon>Anura</taxon>
        <taxon>Pipoidea</taxon>
        <taxon>Pipidae</taxon>
        <taxon>Xenopodinae</taxon>
        <taxon>Xenopus</taxon>
        <taxon>Xenopus</taxon>
    </lineage>
</organism>
<dbReference type="OrthoDB" id="547680at2759"/>
<evidence type="ECO:0000313" key="12">
    <source>
        <dbReference type="RefSeq" id="XP_018084669.1"/>
    </source>
</evidence>
<dbReference type="Gene3D" id="2.60.120.200">
    <property type="match status" value="1"/>
</dbReference>
<protein>
    <recommendedName>
        <fullName evidence="9">Pentraxin family member</fullName>
    </recommendedName>
</protein>
<sequence length="229" mass="26437">MEMQVLYLLFFVGSTAQEYMARSVFLFPRSSADDYVVLKPMVTEPLNKLTVCFRSYTEGGRYAFFNTGTPESQIYNPFVIFQQGSSYLNIYMNNTYVSIPDKADVLEWIHRCVTWDSDTGVLQLRVNGKVYPRRVVNKGFSIDLQEGISLGQMQMYYGTEWDPNTSFQGEICDFHMWNRVLSLDDMREADHSGIDGNVISWNRLNYIINGEVIVQPKPMCTYSSRLGYC</sequence>
<comment type="caution">
    <text evidence="8">Lacks conserved residue(s) required for the propagation of feature annotation.</text>
</comment>
<accession>A0A8J0T996</accession>
<dbReference type="Pfam" id="PF00354">
    <property type="entry name" value="Pentaxin"/>
    <property type="match status" value="1"/>
</dbReference>
<dbReference type="GeneID" id="734363"/>
<gene>
    <name evidence="12 13" type="primary">MGC108147.L</name>
    <name evidence="13" type="synonym">mgc108147.L</name>
</gene>
<dbReference type="InterPro" id="IPR051005">
    <property type="entry name" value="Pentraxin_domain"/>
</dbReference>
<comment type="subcellular location">
    <subcellularLocation>
        <location evidence="1 9">Secreted</location>
    </subcellularLocation>
</comment>
<keyword evidence="5 9" id="KW-0106">Calcium</keyword>
<keyword evidence="4 9" id="KW-0732">Signal</keyword>
<evidence type="ECO:0000256" key="5">
    <source>
        <dbReference type="ARBA" id="ARBA00022837"/>
    </source>
</evidence>
<dbReference type="PANTHER" id="PTHR45869">
    <property type="entry name" value="C-REACTIVE PROTEIN-RELATED"/>
    <property type="match status" value="1"/>
</dbReference>
<dbReference type="GO" id="GO:0046872">
    <property type="term" value="F:metal ion binding"/>
    <property type="evidence" value="ECO:0007669"/>
    <property type="project" value="UniProtKB-KW"/>
</dbReference>
<reference evidence="12" key="1">
    <citation type="submission" date="2025-08" db="UniProtKB">
        <authorList>
            <consortium name="RefSeq"/>
        </authorList>
    </citation>
    <scope>IDENTIFICATION</scope>
    <source>
        <strain evidence="12">J_2021</strain>
        <tissue evidence="12">Erythrocytes</tissue>
    </source>
</reference>
<name>A0A8J0T996_XENLA</name>
<dbReference type="RefSeq" id="XP_018084669.1">
    <property type="nucleotide sequence ID" value="XM_018229180.2"/>
</dbReference>
<evidence type="ECO:0000256" key="8">
    <source>
        <dbReference type="PROSITE-ProRule" id="PRU01172"/>
    </source>
</evidence>
<keyword evidence="2" id="KW-0964">Secreted</keyword>
<feature type="signal peptide" evidence="9">
    <location>
        <begin position="1"/>
        <end position="17"/>
    </location>
</feature>
<dbReference type="Xenbase" id="XB-GENE-6079253">
    <property type="gene designation" value="MGC108147.L"/>
</dbReference>
<comment type="subunit">
    <text evidence="9">Homopentamer. Pentaxin (or pentraxin) have a discoid arrangement of 5 non-covalently bound subunits.</text>
</comment>
<dbReference type="PROSITE" id="PS00289">
    <property type="entry name" value="PTX_1"/>
    <property type="match status" value="1"/>
</dbReference>
<keyword evidence="11" id="KW-1185">Reference proteome</keyword>
<dbReference type="CTD" id="734363"/>
<dbReference type="SUPFAM" id="SSF49899">
    <property type="entry name" value="Concanavalin A-like lectins/glucanases"/>
    <property type="match status" value="1"/>
</dbReference>
<dbReference type="GO" id="GO:0005576">
    <property type="term" value="C:extracellular region"/>
    <property type="evidence" value="ECO:0007669"/>
    <property type="project" value="UniProtKB-SubCell"/>
</dbReference>
<feature type="domain" description="Pentraxin (PTX)" evidence="10">
    <location>
        <begin position="21"/>
        <end position="220"/>
    </location>
</feature>
<dbReference type="InterPro" id="IPR013320">
    <property type="entry name" value="ConA-like_dom_sf"/>
</dbReference>
<evidence type="ECO:0000256" key="7">
    <source>
        <dbReference type="ARBA" id="ARBA00038102"/>
    </source>
</evidence>
<dbReference type="SMART" id="SM00159">
    <property type="entry name" value="PTX"/>
    <property type="match status" value="1"/>
</dbReference>
<feature type="chain" id="PRO_5035339902" description="Pentraxin family member" evidence="9">
    <location>
        <begin position="18"/>
        <end position="229"/>
    </location>
</feature>
<keyword evidence="3 9" id="KW-0479">Metal-binding</keyword>
<dbReference type="PRINTS" id="PR00895">
    <property type="entry name" value="PENTAXIN"/>
</dbReference>
<evidence type="ECO:0000256" key="1">
    <source>
        <dbReference type="ARBA" id="ARBA00004613"/>
    </source>
</evidence>
<dbReference type="AGR" id="Xenbase:XB-GENE-6079253"/>
<keyword evidence="6" id="KW-1015">Disulfide bond</keyword>
<dbReference type="InterPro" id="IPR001759">
    <property type="entry name" value="PTX_dom"/>
</dbReference>
<evidence type="ECO:0000259" key="10">
    <source>
        <dbReference type="PROSITE" id="PS51828"/>
    </source>
</evidence>
<proteinExistence type="inferred from homology"/>
<dbReference type="InterPro" id="IPR030476">
    <property type="entry name" value="Pentaxin_CS"/>
</dbReference>
<evidence type="ECO:0000256" key="3">
    <source>
        <dbReference type="ARBA" id="ARBA00022723"/>
    </source>
</evidence>